<evidence type="ECO:0008006" key="3">
    <source>
        <dbReference type="Google" id="ProtNLM"/>
    </source>
</evidence>
<evidence type="ECO:0000313" key="2">
    <source>
        <dbReference type="Proteomes" id="UP001327027"/>
    </source>
</evidence>
<keyword evidence="2" id="KW-1185">Reference proteome</keyword>
<reference evidence="1 2" key="1">
    <citation type="journal article" date="2013" name="Int. J. Syst. Evol. Microbiol.">
        <title>Aquimarina gracilis sp. nov., isolated from the gut microflora of a mussel, Mytilus coruscus, and emended description of Aquimarina spongiae.</title>
        <authorList>
            <person name="Park S.C."/>
            <person name="Choe H.N."/>
            <person name="Baik K.S."/>
            <person name="Seong C.N."/>
        </authorList>
    </citation>
    <scope>NUCLEOTIDE SEQUENCE [LARGE SCALE GENOMIC DNA]</scope>
    <source>
        <strain evidence="1 2">PSC32</strain>
    </source>
</reference>
<accession>A0ABU6A1J8</accession>
<gene>
    <name evidence="1" type="ORF">U6A24_21365</name>
</gene>
<dbReference type="Proteomes" id="UP001327027">
    <property type="component" value="Unassembled WGS sequence"/>
</dbReference>
<dbReference type="PROSITE" id="PS51257">
    <property type="entry name" value="PROKAR_LIPOPROTEIN"/>
    <property type="match status" value="1"/>
</dbReference>
<organism evidence="1 2">
    <name type="scientific">Aquimarina gracilis</name>
    <dbReference type="NCBI Taxonomy" id="874422"/>
    <lineage>
        <taxon>Bacteria</taxon>
        <taxon>Pseudomonadati</taxon>
        <taxon>Bacteroidota</taxon>
        <taxon>Flavobacteriia</taxon>
        <taxon>Flavobacteriales</taxon>
        <taxon>Flavobacteriaceae</taxon>
        <taxon>Aquimarina</taxon>
    </lineage>
</organism>
<dbReference type="RefSeq" id="WP_324182062.1">
    <property type="nucleotide sequence ID" value="NZ_BAABAW010000006.1"/>
</dbReference>
<name>A0ABU6A1J8_9FLAO</name>
<dbReference type="EMBL" id="JAYKLX010000011">
    <property type="protein sequence ID" value="MEB3348039.1"/>
    <property type="molecule type" value="Genomic_DNA"/>
</dbReference>
<proteinExistence type="predicted"/>
<protein>
    <recommendedName>
        <fullName evidence="3">Calx-beta domain-containing protein</fullName>
    </recommendedName>
</protein>
<comment type="caution">
    <text evidence="1">The sequence shown here is derived from an EMBL/GenBank/DDBJ whole genome shotgun (WGS) entry which is preliminary data.</text>
</comment>
<sequence length="271" mass="29486">MKKYIISFSILCVTLVSCEQDKVIFNESQTFVKFEETNKDVPIVIGSTASTEVPISVSSTSSSERSIPVEVVEDKTTVEAGTYTLGSITIPANSYEGKLDVNFVNGNGEFTEAKTLVVQIPSSADFSGAGELSFNVFEICPVDETLFVGEYYMEQTAPIPFLFGQSTLTHDTVVEVTANGLERSFDTFIFPFWCSTEVIPFKFNLVCNEIIVPVQDGNCGCGNEGYFAPAIIPATYSVDDDSVFELTFTGDATEACSASAGVQVTYRFTKQ</sequence>
<evidence type="ECO:0000313" key="1">
    <source>
        <dbReference type="EMBL" id="MEB3348039.1"/>
    </source>
</evidence>